<gene>
    <name evidence="1" type="ORF">L6452_15488</name>
</gene>
<sequence>MVSKLTSSKWESIVPYVRFISILLQQLLCTLYPTTNDYSLPKLGSCLLDHEPTKVSATCNLHVGDLHPLSLSAPRILPLSGAADVNDATTGKITNEEYVLTHSETTIIVLTAA</sequence>
<dbReference type="Proteomes" id="UP001055879">
    <property type="component" value="Linkage Group LG04"/>
</dbReference>
<reference evidence="2" key="1">
    <citation type="journal article" date="2022" name="Mol. Ecol. Resour.">
        <title>The genomes of chicory, endive, great burdock and yacon provide insights into Asteraceae palaeo-polyploidization history and plant inulin production.</title>
        <authorList>
            <person name="Fan W."/>
            <person name="Wang S."/>
            <person name="Wang H."/>
            <person name="Wang A."/>
            <person name="Jiang F."/>
            <person name="Liu H."/>
            <person name="Zhao H."/>
            <person name="Xu D."/>
            <person name="Zhang Y."/>
        </authorList>
    </citation>
    <scope>NUCLEOTIDE SEQUENCE [LARGE SCALE GENOMIC DNA]</scope>
    <source>
        <strain evidence="2">cv. Niubang</strain>
    </source>
</reference>
<name>A0ACB9CNX0_ARCLA</name>
<proteinExistence type="predicted"/>
<comment type="caution">
    <text evidence="1">The sequence shown here is derived from an EMBL/GenBank/DDBJ whole genome shotgun (WGS) entry which is preliminary data.</text>
</comment>
<organism evidence="1 2">
    <name type="scientific">Arctium lappa</name>
    <name type="common">Greater burdock</name>
    <name type="synonym">Lappa major</name>
    <dbReference type="NCBI Taxonomy" id="4217"/>
    <lineage>
        <taxon>Eukaryota</taxon>
        <taxon>Viridiplantae</taxon>
        <taxon>Streptophyta</taxon>
        <taxon>Embryophyta</taxon>
        <taxon>Tracheophyta</taxon>
        <taxon>Spermatophyta</taxon>
        <taxon>Magnoliopsida</taxon>
        <taxon>eudicotyledons</taxon>
        <taxon>Gunneridae</taxon>
        <taxon>Pentapetalae</taxon>
        <taxon>asterids</taxon>
        <taxon>campanulids</taxon>
        <taxon>Asterales</taxon>
        <taxon>Asteraceae</taxon>
        <taxon>Carduoideae</taxon>
        <taxon>Cardueae</taxon>
        <taxon>Arctiinae</taxon>
        <taxon>Arctium</taxon>
    </lineage>
</organism>
<evidence type="ECO:0000313" key="2">
    <source>
        <dbReference type="Proteomes" id="UP001055879"/>
    </source>
</evidence>
<accession>A0ACB9CNX0</accession>
<dbReference type="EMBL" id="CM042050">
    <property type="protein sequence ID" value="KAI3735960.1"/>
    <property type="molecule type" value="Genomic_DNA"/>
</dbReference>
<evidence type="ECO:0000313" key="1">
    <source>
        <dbReference type="EMBL" id="KAI3735960.1"/>
    </source>
</evidence>
<keyword evidence="2" id="KW-1185">Reference proteome</keyword>
<reference evidence="1 2" key="2">
    <citation type="journal article" date="2022" name="Mol. Ecol. Resour.">
        <title>The genomes of chicory, endive, great burdock and yacon provide insights into Asteraceae paleo-polyploidization history and plant inulin production.</title>
        <authorList>
            <person name="Fan W."/>
            <person name="Wang S."/>
            <person name="Wang H."/>
            <person name="Wang A."/>
            <person name="Jiang F."/>
            <person name="Liu H."/>
            <person name="Zhao H."/>
            <person name="Xu D."/>
            <person name="Zhang Y."/>
        </authorList>
    </citation>
    <scope>NUCLEOTIDE SEQUENCE [LARGE SCALE GENOMIC DNA]</scope>
    <source>
        <strain evidence="2">cv. Niubang</strain>
    </source>
</reference>
<protein>
    <submittedName>
        <fullName evidence="1">Uncharacterized protein</fullName>
    </submittedName>
</protein>